<organism evidence="2 3">
    <name type="scientific">Caenorhabditis auriculariae</name>
    <dbReference type="NCBI Taxonomy" id="2777116"/>
    <lineage>
        <taxon>Eukaryota</taxon>
        <taxon>Metazoa</taxon>
        <taxon>Ecdysozoa</taxon>
        <taxon>Nematoda</taxon>
        <taxon>Chromadorea</taxon>
        <taxon>Rhabditida</taxon>
        <taxon>Rhabditina</taxon>
        <taxon>Rhabditomorpha</taxon>
        <taxon>Rhabditoidea</taxon>
        <taxon>Rhabditidae</taxon>
        <taxon>Peloderinae</taxon>
        <taxon>Caenorhabditis</taxon>
    </lineage>
</organism>
<evidence type="ECO:0000313" key="3">
    <source>
        <dbReference type="Proteomes" id="UP000835052"/>
    </source>
</evidence>
<feature type="chain" id="PRO_5035880638" evidence="1">
    <location>
        <begin position="19"/>
        <end position="163"/>
    </location>
</feature>
<dbReference type="Proteomes" id="UP000835052">
    <property type="component" value="Unassembled WGS sequence"/>
</dbReference>
<keyword evidence="3" id="KW-1185">Reference proteome</keyword>
<feature type="signal peptide" evidence="1">
    <location>
        <begin position="1"/>
        <end position="18"/>
    </location>
</feature>
<evidence type="ECO:0000313" key="2">
    <source>
        <dbReference type="EMBL" id="CAD6197769.1"/>
    </source>
</evidence>
<dbReference type="Pfam" id="PF17303">
    <property type="entry name" value="DUF5352"/>
    <property type="match status" value="1"/>
</dbReference>
<dbReference type="AlphaFoldDB" id="A0A8S1HPI3"/>
<gene>
    <name evidence="2" type="ORF">CAUJ_LOCUS13678</name>
</gene>
<protein>
    <submittedName>
        <fullName evidence="2">Uncharacterized protein</fullName>
    </submittedName>
</protein>
<proteinExistence type="predicted"/>
<evidence type="ECO:0000256" key="1">
    <source>
        <dbReference type="SAM" id="SignalP"/>
    </source>
</evidence>
<accession>A0A8S1HPI3</accession>
<name>A0A8S1HPI3_9PELO</name>
<sequence length="163" mass="18134">MGLLLKIVAVSFAALTAANICTDNTVKLNKQYFCFEGCLNTATAVQNYKVQLSTGNQFVERIRRREEIIAKFALPDDPNAQSCIDPVLRQDVGSAINKTTRHDCKGIINTLALNLNRPGWAYICVKFNSFGVDSIVADKNFCDYDAFLQGEIFNVRLAKIDMS</sequence>
<dbReference type="OrthoDB" id="5791936at2759"/>
<reference evidence="2" key="1">
    <citation type="submission" date="2020-10" db="EMBL/GenBank/DDBJ databases">
        <authorList>
            <person name="Kikuchi T."/>
        </authorList>
    </citation>
    <scope>NUCLEOTIDE SEQUENCE</scope>
    <source>
        <strain evidence="2">NKZ352</strain>
    </source>
</reference>
<comment type="caution">
    <text evidence="2">The sequence shown here is derived from an EMBL/GenBank/DDBJ whole genome shotgun (WGS) entry which is preliminary data.</text>
</comment>
<keyword evidence="1" id="KW-0732">Signal</keyword>
<dbReference type="EMBL" id="CAJGYM010000104">
    <property type="protein sequence ID" value="CAD6197769.1"/>
    <property type="molecule type" value="Genomic_DNA"/>
</dbReference>
<dbReference type="InterPro" id="IPR035274">
    <property type="entry name" value="DUF5352"/>
</dbReference>